<keyword evidence="4" id="KW-0472">Membrane</keyword>
<dbReference type="Pfam" id="PF13432">
    <property type="entry name" value="TPR_16"/>
    <property type="match status" value="3"/>
</dbReference>
<evidence type="ECO:0000313" key="6">
    <source>
        <dbReference type="Proteomes" id="UP000007013"/>
    </source>
</evidence>
<dbReference type="eggNOG" id="COG0457">
    <property type="taxonomic scope" value="Bacteria"/>
</dbReference>
<keyword evidence="1" id="KW-0677">Repeat</keyword>
<dbReference type="Pfam" id="PF14559">
    <property type="entry name" value="TPR_19"/>
    <property type="match status" value="1"/>
</dbReference>
<proteinExistence type="predicted"/>
<evidence type="ECO:0000256" key="3">
    <source>
        <dbReference type="PROSITE-ProRule" id="PRU00339"/>
    </source>
</evidence>
<dbReference type="PROSITE" id="PS50005">
    <property type="entry name" value="TPR"/>
    <property type="match status" value="1"/>
</dbReference>
<feature type="transmembrane region" description="Helical" evidence="4">
    <location>
        <begin position="186"/>
        <end position="217"/>
    </location>
</feature>
<dbReference type="SUPFAM" id="SSF48452">
    <property type="entry name" value="TPR-like"/>
    <property type="match status" value="1"/>
</dbReference>
<dbReference type="AlphaFoldDB" id="B1ZSM8"/>
<sequence>MQRPAPTPGFRIPSWIPALVVAALVLLCYWPVLHGALLWDDPAHVTRADLRSASGLWRIWAELGATQQYYPVLHSAFWLEHRLWGDATLGYHLLNVLLHATSCCLLALLLRCLWDANWRPAGGASGPRATVPAGTEWIVALIFAVHPVCTESVAWISEQKNTLSLCLYLLAAMAYVRFIEQRQWRAYALASGLFLLAIGTKTVTATLPAALLVVLWWKQGRLAWRRDVVPLLPWFGAGLVAGLFTAWVERKLIGAEGAAFELSLVERVLLAGRVVWFYVGKLVWPADLAFFYPRWNVSAAALGWLGYLGAALAVTVGLWLNRRRTPGLLAGWLLFGGSLFPALGFFNVYPFAFSYVADHFQYHAGVSFLATTIAALAVLSRRLAAWGPKAGALLAAGVILLFSLHTARESRLYVNDETLFNATLARTPDCWIAHQILGVTYGKMPGRSADAIRHYEAVIRLNPEHPDAYHGLGVEFAKQPGRRDEVIQLYRKSIELRPTFIEAHNNLGVELSMDPATFAEAVAHFETVLELRPGHPNAHVNLAQTLARMPGRRDDAIRHYETALQLRPDDVRAHNGLAYLLAQIPGRLPEAIAHGEAAVAASPRDPQAHYQLANALAVRPEGAAEAIRHYEIALELEPQLAPAHYGLANTLVHLPGRSAEAVTHYERALALDPGFLEAHINLANLLTSIEPRREEAIAHYEAALRLNPNLPWVHHNLALVLAQDPAQARAAMQHCEEALRLNPDYLDAMNSLGILYAQQGDTAQARAVWQRALQKDPAFAPARQNLQLLDQQTAR</sequence>
<dbReference type="Pfam" id="PF13414">
    <property type="entry name" value="TPR_11"/>
    <property type="match status" value="1"/>
</dbReference>
<gene>
    <name evidence="5" type="ordered locus">Oter_0595</name>
</gene>
<dbReference type="PANTHER" id="PTHR44227">
    <property type="match status" value="1"/>
</dbReference>
<dbReference type="KEGG" id="ote:Oter_0595"/>
<dbReference type="Proteomes" id="UP000007013">
    <property type="component" value="Chromosome"/>
</dbReference>
<feature type="transmembrane region" description="Helical" evidence="4">
    <location>
        <begin position="360"/>
        <end position="379"/>
    </location>
</feature>
<organism evidence="5 6">
    <name type="scientific">Opitutus terrae (strain DSM 11246 / JCM 15787 / PB90-1)</name>
    <dbReference type="NCBI Taxonomy" id="452637"/>
    <lineage>
        <taxon>Bacteria</taxon>
        <taxon>Pseudomonadati</taxon>
        <taxon>Verrucomicrobiota</taxon>
        <taxon>Opitutia</taxon>
        <taxon>Opitutales</taxon>
        <taxon>Opitutaceae</taxon>
        <taxon>Opitutus</taxon>
    </lineage>
</organism>
<dbReference type="PANTHER" id="PTHR44227:SF3">
    <property type="entry name" value="PROTEIN O-MANNOSYL-TRANSFERASE TMTC4"/>
    <property type="match status" value="1"/>
</dbReference>
<dbReference type="Gene3D" id="1.25.40.10">
    <property type="entry name" value="Tetratricopeptide repeat domain"/>
    <property type="match status" value="6"/>
</dbReference>
<feature type="transmembrane region" description="Helical" evidence="4">
    <location>
        <begin position="391"/>
        <end position="407"/>
    </location>
</feature>
<dbReference type="SMART" id="SM00028">
    <property type="entry name" value="TPR"/>
    <property type="match status" value="10"/>
</dbReference>
<feature type="transmembrane region" description="Helical" evidence="4">
    <location>
        <begin position="327"/>
        <end position="348"/>
    </location>
</feature>
<keyword evidence="2 3" id="KW-0802">TPR repeat</keyword>
<keyword evidence="6" id="KW-1185">Reference proteome</keyword>
<evidence type="ECO:0000256" key="4">
    <source>
        <dbReference type="SAM" id="Phobius"/>
    </source>
</evidence>
<name>B1ZSM8_OPITP</name>
<evidence type="ECO:0000256" key="1">
    <source>
        <dbReference type="ARBA" id="ARBA00022737"/>
    </source>
</evidence>
<dbReference type="EMBL" id="CP001032">
    <property type="protein sequence ID" value="ACB73885.1"/>
    <property type="molecule type" value="Genomic_DNA"/>
</dbReference>
<dbReference type="SUPFAM" id="SSF81901">
    <property type="entry name" value="HCP-like"/>
    <property type="match status" value="1"/>
</dbReference>
<protein>
    <submittedName>
        <fullName evidence="5">Tetratricopeptide TPR_2 repeat protein</fullName>
    </submittedName>
</protein>
<reference evidence="5 6" key="1">
    <citation type="journal article" date="2011" name="J. Bacteriol.">
        <title>Genome sequence of the verrucomicrobium Opitutus terrae PB90-1, an abundant inhabitant of rice paddy soil ecosystems.</title>
        <authorList>
            <person name="van Passel M.W."/>
            <person name="Kant R."/>
            <person name="Palva A."/>
            <person name="Copeland A."/>
            <person name="Lucas S."/>
            <person name="Lapidus A."/>
            <person name="Glavina del Rio T."/>
            <person name="Pitluck S."/>
            <person name="Goltsman E."/>
            <person name="Clum A."/>
            <person name="Sun H."/>
            <person name="Schmutz J."/>
            <person name="Larimer F.W."/>
            <person name="Land M.L."/>
            <person name="Hauser L."/>
            <person name="Kyrpides N."/>
            <person name="Mikhailova N."/>
            <person name="Richardson P.P."/>
            <person name="Janssen P.H."/>
            <person name="de Vos W.M."/>
            <person name="Smidt H."/>
        </authorList>
    </citation>
    <scope>NUCLEOTIDE SEQUENCE [LARGE SCALE GENOMIC DNA]</scope>
    <source>
        <strain evidence="6">DSM 11246 / JCM 15787 / PB90-1</strain>
    </source>
</reference>
<evidence type="ECO:0000313" key="5">
    <source>
        <dbReference type="EMBL" id="ACB73885.1"/>
    </source>
</evidence>
<feature type="repeat" description="TPR" evidence="3">
    <location>
        <begin position="746"/>
        <end position="779"/>
    </location>
</feature>
<dbReference type="STRING" id="452637.Oter_0595"/>
<dbReference type="InterPro" id="IPR019734">
    <property type="entry name" value="TPR_rpt"/>
</dbReference>
<feature type="transmembrane region" description="Helical" evidence="4">
    <location>
        <begin position="229"/>
        <end position="248"/>
    </location>
</feature>
<dbReference type="eggNOG" id="COG1807">
    <property type="taxonomic scope" value="Bacteria"/>
</dbReference>
<accession>B1ZSM8</accession>
<dbReference type="HOGENOM" id="CLU_011615_5_0_0"/>
<feature type="transmembrane region" description="Helical" evidence="4">
    <location>
        <begin position="89"/>
        <end position="110"/>
    </location>
</feature>
<dbReference type="InterPro" id="IPR011990">
    <property type="entry name" value="TPR-like_helical_dom_sf"/>
</dbReference>
<keyword evidence="4" id="KW-1133">Transmembrane helix</keyword>
<feature type="transmembrane region" description="Helical" evidence="4">
    <location>
        <begin position="12"/>
        <end position="32"/>
    </location>
</feature>
<evidence type="ECO:0000256" key="2">
    <source>
        <dbReference type="ARBA" id="ARBA00022803"/>
    </source>
</evidence>
<dbReference type="InterPro" id="IPR052346">
    <property type="entry name" value="O-mannosyl-transferase_TMTC"/>
</dbReference>
<feature type="transmembrane region" description="Helical" evidence="4">
    <location>
        <begin position="162"/>
        <end position="179"/>
    </location>
</feature>
<feature type="transmembrane region" description="Helical" evidence="4">
    <location>
        <begin position="299"/>
        <end position="320"/>
    </location>
</feature>
<keyword evidence="4" id="KW-0812">Transmembrane</keyword>